<dbReference type="OrthoDB" id="5139943at2759"/>
<evidence type="ECO:0000313" key="1">
    <source>
        <dbReference type="EMBL" id="PMD12868.1"/>
    </source>
</evidence>
<dbReference type="EMBL" id="KZ613540">
    <property type="protein sequence ID" value="PMD12868.1"/>
    <property type="molecule type" value="Genomic_DNA"/>
</dbReference>
<sequence length="379" mass="42033">MGSPRIKLDLFPAEVIQRIASFSSCESVLALLQVNRILYKTCNDALVFKSIIENGSGHGVLKPWKCDLISQSTSTSTLARLALADSRARTWLAGIELCAGSDELLGSDMLGENQRMPQDEEQKPRDDIVNKSLLKWAPQLVALHHPFIAEGELLGLVAQFQIKWNSRGYLGQYPQSDFAISLCVVSTILHLEEKLRKILSTQTFNPDLGPAGFACALLLKRGAQFRQIQPPAPYKIPFPSLLDIPMPFSSEGFLGTSHLRVMTSVPFLESGEWVGYYSYSLNLTHPDRVQIDPPMTGIHFASNPELGVGGLQASGVDSVGNFALSGNFHANGVVQMRKTYAQGFFWDWSASMTPFGIVGYWGGRGRYQGLFWLWKKEWC</sequence>
<name>A0A2J6PFR8_9HELO</name>
<accession>A0A2J6PFR8</accession>
<keyword evidence="2" id="KW-1185">Reference proteome</keyword>
<dbReference type="Proteomes" id="UP000235672">
    <property type="component" value="Unassembled WGS sequence"/>
</dbReference>
<gene>
    <name evidence="1" type="ORF">NA56DRAFT_652142</name>
</gene>
<organism evidence="1 2">
    <name type="scientific">Hyaloscypha hepaticicola</name>
    <dbReference type="NCBI Taxonomy" id="2082293"/>
    <lineage>
        <taxon>Eukaryota</taxon>
        <taxon>Fungi</taxon>
        <taxon>Dikarya</taxon>
        <taxon>Ascomycota</taxon>
        <taxon>Pezizomycotina</taxon>
        <taxon>Leotiomycetes</taxon>
        <taxon>Helotiales</taxon>
        <taxon>Hyaloscyphaceae</taxon>
        <taxon>Hyaloscypha</taxon>
    </lineage>
</organism>
<proteinExistence type="predicted"/>
<reference evidence="1 2" key="1">
    <citation type="submission" date="2016-05" db="EMBL/GenBank/DDBJ databases">
        <title>A degradative enzymes factory behind the ericoid mycorrhizal symbiosis.</title>
        <authorList>
            <consortium name="DOE Joint Genome Institute"/>
            <person name="Martino E."/>
            <person name="Morin E."/>
            <person name="Grelet G."/>
            <person name="Kuo A."/>
            <person name="Kohler A."/>
            <person name="Daghino S."/>
            <person name="Barry K."/>
            <person name="Choi C."/>
            <person name="Cichocki N."/>
            <person name="Clum A."/>
            <person name="Copeland A."/>
            <person name="Hainaut M."/>
            <person name="Haridas S."/>
            <person name="Labutti K."/>
            <person name="Lindquist E."/>
            <person name="Lipzen A."/>
            <person name="Khouja H.-R."/>
            <person name="Murat C."/>
            <person name="Ohm R."/>
            <person name="Olson A."/>
            <person name="Spatafora J."/>
            <person name="Veneault-Fourrey C."/>
            <person name="Henrissat B."/>
            <person name="Grigoriev I."/>
            <person name="Martin F."/>
            <person name="Perotto S."/>
        </authorList>
    </citation>
    <scope>NUCLEOTIDE SEQUENCE [LARGE SCALE GENOMIC DNA]</scope>
    <source>
        <strain evidence="1 2">UAMH 7357</strain>
    </source>
</reference>
<evidence type="ECO:0000313" key="2">
    <source>
        <dbReference type="Proteomes" id="UP000235672"/>
    </source>
</evidence>
<dbReference type="AlphaFoldDB" id="A0A2J6PFR8"/>
<evidence type="ECO:0008006" key="3">
    <source>
        <dbReference type="Google" id="ProtNLM"/>
    </source>
</evidence>
<dbReference type="STRING" id="1745343.A0A2J6PFR8"/>
<protein>
    <recommendedName>
        <fullName evidence="3">F-box domain-containing protein</fullName>
    </recommendedName>
</protein>